<accession>J7IR70</accession>
<protein>
    <submittedName>
        <fullName evidence="5">AMP-forming long-chain acyl-CoA synthetase</fullName>
    </submittedName>
</protein>
<evidence type="ECO:0000313" key="5">
    <source>
        <dbReference type="EMBL" id="AFQ44317.1"/>
    </source>
</evidence>
<dbReference type="InterPro" id="IPR045851">
    <property type="entry name" value="AMP-bd_C_sf"/>
</dbReference>
<keyword evidence="1" id="KW-0547">Nucleotide-binding</keyword>
<dbReference type="GO" id="GO:0005524">
    <property type="term" value="F:ATP binding"/>
    <property type="evidence" value="ECO:0007669"/>
    <property type="project" value="UniProtKB-KW"/>
</dbReference>
<dbReference type="eggNOG" id="COG1022">
    <property type="taxonomic scope" value="Bacteria"/>
</dbReference>
<dbReference type="STRING" id="768704.Desmer_2393"/>
<keyword evidence="6" id="KW-1185">Reference proteome</keyword>
<name>J7IR70_DESMD</name>
<feature type="domain" description="AMP-dependent synthetase/ligase" evidence="4">
    <location>
        <begin position="24"/>
        <end position="415"/>
    </location>
</feature>
<reference evidence="6" key="2">
    <citation type="submission" date="2012-08" db="EMBL/GenBank/DDBJ databases">
        <title>Finished genome of Desulfosporosinus meridiei DSM 13257.</title>
        <authorList>
            <person name="Huntemann M."/>
            <person name="Wei C.-L."/>
            <person name="Han J."/>
            <person name="Detter J.C."/>
            <person name="Han C."/>
            <person name="Davenport K."/>
            <person name="Daligault H."/>
            <person name="Erkkila T."/>
            <person name="Gu W."/>
            <person name="Munk A.C.C."/>
            <person name="Teshima H."/>
            <person name="Xu Y."/>
            <person name="Chain P."/>
            <person name="Tapia R."/>
            <person name="Chen A."/>
            <person name="Krypides N."/>
            <person name="Mavromatis K."/>
            <person name="Markowitz V."/>
            <person name="Szeto E."/>
            <person name="Ivanova N."/>
            <person name="Mikhailova N."/>
            <person name="Ovchinnikova G."/>
            <person name="Pagani I."/>
            <person name="Pati A."/>
            <person name="Goodwin L."/>
            <person name="Peters L."/>
            <person name="Pitluck S."/>
            <person name="Woyke T."/>
            <person name="Pester M."/>
            <person name="Spring S."/>
            <person name="Ollivier B."/>
            <person name="Rattei T."/>
            <person name="Klenk H.-P."/>
            <person name="Wagner M."/>
            <person name="Loy A."/>
        </authorList>
    </citation>
    <scope>NUCLEOTIDE SEQUENCE [LARGE SCALE GENOMIC DNA]</scope>
    <source>
        <strain evidence="6">ATCC BAA-275 / DSM 13257 / NCIMB 13706 / S10</strain>
    </source>
</reference>
<dbReference type="HOGENOM" id="CLU_000022_59_9_9"/>
<dbReference type="OrthoDB" id="9778383at2"/>
<dbReference type="PROSITE" id="PS00455">
    <property type="entry name" value="AMP_BINDING"/>
    <property type="match status" value="1"/>
</dbReference>
<dbReference type="Proteomes" id="UP000005262">
    <property type="component" value="Chromosome"/>
</dbReference>
<comment type="catalytic activity">
    <reaction evidence="3">
        <text>a long-chain fatty acid + ATP + CoA = a long-chain fatty acyl-CoA + AMP + diphosphate</text>
        <dbReference type="Rhea" id="RHEA:15421"/>
        <dbReference type="ChEBI" id="CHEBI:30616"/>
        <dbReference type="ChEBI" id="CHEBI:33019"/>
        <dbReference type="ChEBI" id="CHEBI:57287"/>
        <dbReference type="ChEBI" id="CHEBI:57560"/>
        <dbReference type="ChEBI" id="CHEBI:83139"/>
        <dbReference type="ChEBI" id="CHEBI:456215"/>
        <dbReference type="EC" id="6.2.1.3"/>
    </reaction>
    <physiologicalReaction direction="left-to-right" evidence="3">
        <dbReference type="Rhea" id="RHEA:15422"/>
    </physiologicalReaction>
</comment>
<dbReference type="Pfam" id="PF00501">
    <property type="entry name" value="AMP-binding"/>
    <property type="match status" value="1"/>
</dbReference>
<dbReference type="PANTHER" id="PTHR43272">
    <property type="entry name" value="LONG-CHAIN-FATTY-ACID--COA LIGASE"/>
    <property type="match status" value="1"/>
</dbReference>
<sequence length="556" mass="62627">MNNYPLYQVDQVLDLREFMKNCLTKYAERIAFRYKEKGQEITRTYQDFYNDVQLLGISLLKLGVNNLKVAVIGENSYEWIVTYLATVNSGNVIVPLDKELGPKEISGILSETETGALVYSGQYQEIAQAAIKALDRDLILIETEKDPQTTNSLSFRQLIDQGKNYVQEGHPDFASIKIERDQLAAINYTSGTTGLSKGVMLTHRNLVSNTIGALNNVQVYTTSLLVLPIHHTFGFTAGVLSMLHDGTCICINGSQKRLAGDLQDYKPEHLFLVPLYVETLYKKIWQMAKSTHKDKLLKNLCRLSDTLLALGIDLRKILFRNVLAAFGGELKLIVCGGAPLDPKYVKGFRSFGINVLNGYGITECSPIVAVNRNEYYRDGSVGTVLSCCQVKLHNLNEDEEGEILVSGDCVMKGYFKNEQETDRAFLAGWFRTGDIGKLDADGFLFITGRTKNLIIFSNGKNIYPEELEMLLMNIPSVNEALVYAERNNDNQEIRIVAEVYLAEGYGEGQPLENIKQELAKDIKLLNKSLPAYKNIREFRIRQTEFEKTTTKKIIRK</sequence>
<dbReference type="InterPro" id="IPR000873">
    <property type="entry name" value="AMP-dep_synth/lig_dom"/>
</dbReference>
<dbReference type="SUPFAM" id="SSF56801">
    <property type="entry name" value="Acetyl-CoA synthetase-like"/>
    <property type="match status" value="1"/>
</dbReference>
<reference evidence="5 6" key="1">
    <citation type="journal article" date="2012" name="J. Bacteriol.">
        <title>Complete genome sequences of Desulfosporosinus orientis DSM765T, Desulfosporosinus youngiae DSM17734T, Desulfosporosinus meridiei DSM13257T, and Desulfosporosinus acidiphilus DSM22704T.</title>
        <authorList>
            <person name="Pester M."/>
            <person name="Brambilla E."/>
            <person name="Alazard D."/>
            <person name="Rattei T."/>
            <person name="Weinmaier T."/>
            <person name="Han J."/>
            <person name="Lucas S."/>
            <person name="Lapidus A."/>
            <person name="Cheng J.F."/>
            <person name="Goodwin L."/>
            <person name="Pitluck S."/>
            <person name="Peters L."/>
            <person name="Ovchinnikova G."/>
            <person name="Teshima H."/>
            <person name="Detter J.C."/>
            <person name="Han C.S."/>
            <person name="Tapia R."/>
            <person name="Land M.L."/>
            <person name="Hauser L."/>
            <person name="Kyrpides N.C."/>
            <person name="Ivanova N.N."/>
            <person name="Pagani I."/>
            <person name="Huntmann M."/>
            <person name="Wei C.L."/>
            <person name="Davenport K.W."/>
            <person name="Daligault H."/>
            <person name="Chain P.S."/>
            <person name="Chen A."/>
            <person name="Mavromatis K."/>
            <person name="Markowitz V."/>
            <person name="Szeto E."/>
            <person name="Mikhailova N."/>
            <person name="Pati A."/>
            <person name="Wagner M."/>
            <person name="Woyke T."/>
            <person name="Ollivier B."/>
            <person name="Klenk H.P."/>
            <person name="Spring S."/>
            <person name="Loy A."/>
        </authorList>
    </citation>
    <scope>NUCLEOTIDE SEQUENCE [LARGE SCALE GENOMIC DNA]</scope>
    <source>
        <strain evidence="6">ATCC BAA-275 / DSM 13257 / NCIMB 13706 / S10</strain>
    </source>
</reference>
<dbReference type="GO" id="GO:0004467">
    <property type="term" value="F:long-chain fatty acid-CoA ligase activity"/>
    <property type="evidence" value="ECO:0007669"/>
    <property type="project" value="UniProtKB-EC"/>
</dbReference>
<dbReference type="PANTHER" id="PTHR43272:SF33">
    <property type="entry name" value="AMP-BINDING DOMAIN-CONTAINING PROTEIN-RELATED"/>
    <property type="match status" value="1"/>
</dbReference>
<keyword evidence="2" id="KW-0067">ATP-binding</keyword>
<dbReference type="RefSeq" id="WP_014903231.1">
    <property type="nucleotide sequence ID" value="NC_018515.1"/>
</dbReference>
<dbReference type="Gene3D" id="3.30.300.30">
    <property type="match status" value="1"/>
</dbReference>
<dbReference type="Gene3D" id="3.40.50.12780">
    <property type="entry name" value="N-terminal domain of ligase-like"/>
    <property type="match status" value="1"/>
</dbReference>
<evidence type="ECO:0000256" key="1">
    <source>
        <dbReference type="ARBA" id="ARBA00022741"/>
    </source>
</evidence>
<dbReference type="InterPro" id="IPR020845">
    <property type="entry name" value="AMP-binding_CS"/>
</dbReference>
<dbReference type="AlphaFoldDB" id="J7IR70"/>
<dbReference type="EMBL" id="CP003629">
    <property type="protein sequence ID" value="AFQ44317.1"/>
    <property type="molecule type" value="Genomic_DNA"/>
</dbReference>
<evidence type="ECO:0000313" key="6">
    <source>
        <dbReference type="Proteomes" id="UP000005262"/>
    </source>
</evidence>
<organism evidence="5 6">
    <name type="scientific">Desulfosporosinus meridiei (strain ATCC BAA-275 / DSM 13257 / KCTC 12902 / NCIMB 13706 / S10)</name>
    <dbReference type="NCBI Taxonomy" id="768704"/>
    <lineage>
        <taxon>Bacteria</taxon>
        <taxon>Bacillati</taxon>
        <taxon>Bacillota</taxon>
        <taxon>Clostridia</taxon>
        <taxon>Eubacteriales</taxon>
        <taxon>Desulfitobacteriaceae</taxon>
        <taxon>Desulfosporosinus</taxon>
    </lineage>
</organism>
<evidence type="ECO:0000256" key="2">
    <source>
        <dbReference type="ARBA" id="ARBA00022840"/>
    </source>
</evidence>
<dbReference type="InterPro" id="IPR042099">
    <property type="entry name" value="ANL_N_sf"/>
</dbReference>
<proteinExistence type="predicted"/>
<evidence type="ECO:0000256" key="3">
    <source>
        <dbReference type="ARBA" id="ARBA00024484"/>
    </source>
</evidence>
<dbReference type="GO" id="GO:0016020">
    <property type="term" value="C:membrane"/>
    <property type="evidence" value="ECO:0007669"/>
    <property type="project" value="TreeGrafter"/>
</dbReference>
<dbReference type="KEGG" id="dmi:Desmer_2393"/>
<gene>
    <name evidence="5" type="ordered locus">Desmer_2393</name>
</gene>
<evidence type="ECO:0000259" key="4">
    <source>
        <dbReference type="Pfam" id="PF00501"/>
    </source>
</evidence>